<dbReference type="EMBL" id="MZ969065">
    <property type="protein sequence ID" value="UNG44327.1"/>
    <property type="molecule type" value="Genomic_RNA"/>
</dbReference>
<proteinExistence type="predicted"/>
<evidence type="ECO:0000313" key="1">
    <source>
        <dbReference type="EMBL" id="UNG44327.1"/>
    </source>
</evidence>
<protein>
    <submittedName>
        <fullName evidence="1">Uncharacterized protein</fullName>
    </submittedName>
</protein>
<dbReference type="Proteomes" id="UP001261939">
    <property type="component" value="Segment"/>
</dbReference>
<organism evidence="1 2">
    <name type="scientific">Fusarium asiaticum fusarivirus 1</name>
    <dbReference type="NCBI Taxonomy" id="2921212"/>
    <lineage>
        <taxon>Viruses</taxon>
        <taxon>Riboviria</taxon>
        <taxon>Orthornavirae</taxon>
        <taxon>Pisuviricota</taxon>
        <taxon>Duplopiviricetes</taxon>
        <taxon>Durnavirales</taxon>
        <taxon>Fusariviridae</taxon>
    </lineage>
</organism>
<evidence type="ECO:0000313" key="2">
    <source>
        <dbReference type="Proteomes" id="UP001261939"/>
    </source>
</evidence>
<name>A0AAE9FTM8_9VIRU</name>
<sequence>MDTKDILSRAQEVHTNSGTSLFIADFNLKDLQALLGNTPHSSDGESSAACLPGTSNDVDPCMQQHAIASSAVGKYTGVSEPDLTSRLARLPEWFLPRIAPAVSSGSKTLLEASRASFREDRERAKAADGCEPLLGDIQRVLSFLSYLWKRALHP</sequence>
<accession>A0AAE9FTM8</accession>
<reference evidence="1" key="1">
    <citation type="journal article" date="2023" name="J">
        <title>Discovery and Characterization of Putative Glycoprotein-Encoding Mycoviruses in the Bunyavirales.</title>
        <authorList>
            <person name="Huang H."/>
            <person name="Hua X."/>
            <person name="Pang X."/>
            <person name="Zhang Z."/>
            <person name="Ren J."/>
            <person name="Cheng J."/>
            <person name="Fu Y."/>
            <person name="Xiao X."/>
            <person name="Lin Y."/>
            <person name="Chen T."/>
            <person name="Li B."/>
            <person name="Liu H."/>
            <person name="Jiang D."/>
            <person name="Xie J."/>
        </authorList>
    </citation>
    <scope>NUCLEOTIDE SEQUENCE</scope>
    <source>
        <strain evidence="1">YVP-4</strain>
    </source>
</reference>